<dbReference type="GO" id="GO:0005739">
    <property type="term" value="C:mitochondrion"/>
    <property type="evidence" value="ECO:0007669"/>
    <property type="project" value="TreeGrafter"/>
</dbReference>
<dbReference type="Gene3D" id="3.40.50.720">
    <property type="entry name" value="NAD(P)-binding Rossmann-like Domain"/>
    <property type="match status" value="1"/>
</dbReference>
<proteinExistence type="predicted"/>
<dbReference type="OrthoDB" id="201656at2759"/>
<dbReference type="PANTHER" id="PTHR11695:SF294">
    <property type="entry name" value="RETICULON-4-INTERACTING PROTEIN 1, MITOCHONDRIAL"/>
    <property type="match status" value="1"/>
</dbReference>
<keyword evidence="3" id="KW-1185">Reference proteome</keyword>
<comment type="caution">
    <text evidence="2">The sequence shown here is derived from an EMBL/GenBank/DDBJ whole genome shotgun (WGS) entry which is preliminary data.</text>
</comment>
<organism evidence="2 3">
    <name type="scientific">Austropuccinia psidii MF-1</name>
    <dbReference type="NCBI Taxonomy" id="1389203"/>
    <lineage>
        <taxon>Eukaryota</taxon>
        <taxon>Fungi</taxon>
        <taxon>Dikarya</taxon>
        <taxon>Basidiomycota</taxon>
        <taxon>Pucciniomycotina</taxon>
        <taxon>Pucciniomycetes</taxon>
        <taxon>Pucciniales</taxon>
        <taxon>Sphaerophragmiaceae</taxon>
        <taxon>Austropuccinia</taxon>
    </lineage>
</organism>
<name>A0A9Q3ELT7_9BASI</name>
<dbReference type="SUPFAM" id="SSF50129">
    <property type="entry name" value="GroES-like"/>
    <property type="match status" value="1"/>
</dbReference>
<protein>
    <recommendedName>
        <fullName evidence="1">Alcohol dehydrogenase-like N-terminal domain-containing protein</fullName>
    </recommendedName>
</protein>
<dbReference type="PANTHER" id="PTHR11695">
    <property type="entry name" value="ALCOHOL DEHYDROGENASE RELATED"/>
    <property type="match status" value="1"/>
</dbReference>
<accession>A0A9Q3ELT7</accession>
<sequence>MYRNTKPVNCVEFYPNTLTISTSSLSNPPDLSSREVLVEVLAVALDQWDLHLLCSLGASSRTTIRSARDLARRQKQPHPQGIVPGRSFFGKILEVGRAVKRVKRGDLVYGLQDLSKAGALSARIKISSDFVAKAPLNCGKTLRRHSGVFNSECSYSMKASTDVWSEFCSPPQLSSIEIACLPILAVPAALIAGSVCQELPKGSKILILNGHKGIGRMILQLMQYFRPNRDLWISVHVPQTAGANLVDSEHLSERLVTEGATEVIISESVLRLFHSQHESSFDMVLDTIGGQRIYDGSRRILHHSGMFVSTVGPSSTTSLSPSRFFRLRSLKRQFFKKDTKLIRYWQVTPAERYDGAQPEEIRTVLEALSDWLSEPDDTKEQSDEFQFFPGLCWPVIGSVIEGLEHSMEFLLESLAVSTSDSNLFPEAKDYYEDSRLLKFGNLAVVVINS</sequence>
<evidence type="ECO:0000313" key="3">
    <source>
        <dbReference type="Proteomes" id="UP000765509"/>
    </source>
</evidence>
<dbReference type="InterPro" id="IPR036291">
    <property type="entry name" value="NAD(P)-bd_dom_sf"/>
</dbReference>
<dbReference type="SUPFAM" id="SSF51735">
    <property type="entry name" value="NAD(P)-binding Rossmann-fold domains"/>
    <property type="match status" value="1"/>
</dbReference>
<feature type="domain" description="Alcohol dehydrogenase-like N-terminal" evidence="1">
    <location>
        <begin position="34"/>
        <end position="109"/>
    </location>
</feature>
<evidence type="ECO:0000259" key="1">
    <source>
        <dbReference type="Pfam" id="PF08240"/>
    </source>
</evidence>
<dbReference type="Gene3D" id="3.90.180.10">
    <property type="entry name" value="Medium-chain alcohol dehydrogenases, catalytic domain"/>
    <property type="match status" value="2"/>
</dbReference>
<dbReference type="AlphaFoldDB" id="A0A9Q3ELT7"/>
<dbReference type="InterPro" id="IPR050700">
    <property type="entry name" value="YIM1/Zinc_Alcohol_DH_Fams"/>
</dbReference>
<dbReference type="InterPro" id="IPR013154">
    <property type="entry name" value="ADH-like_N"/>
</dbReference>
<dbReference type="Proteomes" id="UP000765509">
    <property type="component" value="Unassembled WGS sequence"/>
</dbReference>
<dbReference type="InterPro" id="IPR011032">
    <property type="entry name" value="GroES-like_sf"/>
</dbReference>
<evidence type="ECO:0000313" key="2">
    <source>
        <dbReference type="EMBL" id="MBW0524641.1"/>
    </source>
</evidence>
<gene>
    <name evidence="2" type="ORF">O181_064356</name>
</gene>
<dbReference type="EMBL" id="AVOT02031183">
    <property type="protein sequence ID" value="MBW0524641.1"/>
    <property type="molecule type" value="Genomic_DNA"/>
</dbReference>
<reference evidence="2" key="1">
    <citation type="submission" date="2021-03" db="EMBL/GenBank/DDBJ databases">
        <title>Draft genome sequence of rust myrtle Austropuccinia psidii MF-1, a brazilian biotype.</title>
        <authorList>
            <person name="Quecine M.C."/>
            <person name="Pachon D.M.R."/>
            <person name="Bonatelli M.L."/>
            <person name="Correr F.H."/>
            <person name="Franceschini L.M."/>
            <person name="Leite T.F."/>
            <person name="Margarido G.R.A."/>
            <person name="Almeida C.A."/>
            <person name="Ferrarezi J.A."/>
            <person name="Labate C.A."/>
        </authorList>
    </citation>
    <scope>NUCLEOTIDE SEQUENCE</scope>
    <source>
        <strain evidence="2">MF-1</strain>
    </source>
</reference>
<dbReference type="Pfam" id="PF08240">
    <property type="entry name" value="ADH_N"/>
    <property type="match status" value="1"/>
</dbReference>